<evidence type="ECO:0000256" key="2">
    <source>
        <dbReference type="ARBA" id="ARBA00022723"/>
    </source>
</evidence>
<dbReference type="NCBIfam" id="NF006049">
    <property type="entry name" value="PRK08195.1"/>
    <property type="match status" value="1"/>
</dbReference>
<dbReference type="Pfam" id="PF00682">
    <property type="entry name" value="HMGL-like"/>
    <property type="match status" value="1"/>
</dbReference>
<dbReference type="InterPro" id="IPR012425">
    <property type="entry name" value="DmpG_comm"/>
</dbReference>
<dbReference type="PANTHER" id="PTHR10277">
    <property type="entry name" value="HOMOCITRATE SYNTHASE-RELATED"/>
    <property type="match status" value="1"/>
</dbReference>
<sequence>MQKITIIDSTLRDGSHAIRHQIPKNAIEDYAKSAESAGVEILVVGHGNGLSASSIHLGQSAVSDQEMLSTAKKELKRTKLAAFAIPGFATLRDIDLAVSEGVEVLFVASHCTEANVTKRYIKHSKVLTYGVLMMSHMADKLKLLEQAKLMENYGAAGVLLMDSAGAYLPEEVESKINFLANNLTIPVGFHAHNNLGMAVINSVVAVKNGATLIDATTRGFGAGAGNAQLEVVLAVLEKLGYDTEVDLYSLFKGSEVIAKLKEPQLISPLSIMSGLNGVFSGFAPLVIKAAHKYKVEASDIFRELGKRKVVAGQEDQIIEVAKFLKHE</sequence>
<dbReference type="InterPro" id="IPR000891">
    <property type="entry name" value="PYR_CT"/>
</dbReference>
<dbReference type="PROSITE" id="PS50991">
    <property type="entry name" value="PYR_CT"/>
    <property type="match status" value="1"/>
</dbReference>
<accession>A0A1F7GF71</accession>
<comment type="caution">
    <text evidence="8">The sequence shown here is derived from an EMBL/GenBank/DDBJ whole genome shotgun (WGS) entry which is preliminary data.</text>
</comment>
<proteinExistence type="inferred from homology"/>
<gene>
    <name evidence="8" type="ORF">A2774_00805</name>
</gene>
<keyword evidence="2" id="KW-0479">Metal-binding</keyword>
<evidence type="ECO:0000256" key="5">
    <source>
        <dbReference type="ARBA" id="ARBA00023239"/>
    </source>
</evidence>
<evidence type="ECO:0000259" key="7">
    <source>
        <dbReference type="PROSITE" id="PS50991"/>
    </source>
</evidence>
<feature type="domain" description="Pyruvate carboxyltransferase" evidence="7">
    <location>
        <begin position="4"/>
        <end position="251"/>
    </location>
</feature>
<evidence type="ECO:0000256" key="1">
    <source>
        <dbReference type="ARBA" id="ARBA00008944"/>
    </source>
</evidence>
<dbReference type="CDD" id="cd07943">
    <property type="entry name" value="DRE_TIM_HOA"/>
    <property type="match status" value="1"/>
</dbReference>
<dbReference type="AlphaFoldDB" id="A0A1F7GF71"/>
<evidence type="ECO:0000256" key="3">
    <source>
        <dbReference type="ARBA" id="ARBA00022797"/>
    </source>
</evidence>
<name>A0A1F7GF71_9BACT</name>
<reference evidence="8 9" key="1">
    <citation type="journal article" date="2016" name="Nat. Commun.">
        <title>Thousands of microbial genomes shed light on interconnected biogeochemical processes in an aquifer system.</title>
        <authorList>
            <person name="Anantharaman K."/>
            <person name="Brown C.T."/>
            <person name="Hug L.A."/>
            <person name="Sharon I."/>
            <person name="Castelle C.J."/>
            <person name="Probst A.J."/>
            <person name="Thomas B.C."/>
            <person name="Singh A."/>
            <person name="Wilkins M.J."/>
            <person name="Karaoz U."/>
            <person name="Brodie E.L."/>
            <person name="Williams K.H."/>
            <person name="Hubbard S.S."/>
            <person name="Banfield J.F."/>
        </authorList>
    </citation>
    <scope>NUCLEOTIDE SEQUENCE [LARGE SCALE GENOMIC DNA]</scope>
</reference>
<dbReference type="InterPro" id="IPR035685">
    <property type="entry name" value="DRE_TIM_HOA"/>
</dbReference>
<dbReference type="InterPro" id="IPR050073">
    <property type="entry name" value="2-IPM_HCS-like"/>
</dbReference>
<evidence type="ECO:0000256" key="4">
    <source>
        <dbReference type="ARBA" id="ARBA00023211"/>
    </source>
</evidence>
<dbReference type="GO" id="GO:0008701">
    <property type="term" value="F:4-hydroxy-2-oxovalerate aldolase activity"/>
    <property type="evidence" value="ECO:0007669"/>
    <property type="project" value="UniProtKB-UniRule"/>
</dbReference>
<dbReference type="EC" id="4.1.3.39" evidence="6"/>
<evidence type="ECO:0000313" key="8">
    <source>
        <dbReference type="EMBL" id="OGK17513.1"/>
    </source>
</evidence>
<evidence type="ECO:0000313" key="9">
    <source>
        <dbReference type="Proteomes" id="UP000177208"/>
    </source>
</evidence>
<dbReference type="Pfam" id="PF07836">
    <property type="entry name" value="DmpG_comm"/>
    <property type="match status" value="1"/>
</dbReference>
<dbReference type="SUPFAM" id="SSF89000">
    <property type="entry name" value="post-HMGL domain-like"/>
    <property type="match status" value="1"/>
</dbReference>
<dbReference type="InterPro" id="IPR013785">
    <property type="entry name" value="Aldolase_TIM"/>
</dbReference>
<dbReference type="Gene3D" id="3.20.20.70">
    <property type="entry name" value="Aldolase class I"/>
    <property type="match status" value="1"/>
</dbReference>
<dbReference type="NCBIfam" id="TIGR03217">
    <property type="entry name" value="4OH_2_O_val_ald"/>
    <property type="match status" value="1"/>
</dbReference>
<keyword evidence="3" id="KW-0058">Aromatic hydrocarbons catabolism</keyword>
<protein>
    <recommendedName>
        <fullName evidence="6">4-hydroxy-2-oxovalerate aldolase</fullName>
        <ecNumber evidence="6">4.1.3.39</ecNumber>
    </recommendedName>
</protein>
<evidence type="ECO:0000256" key="6">
    <source>
        <dbReference type="NCBIfam" id="TIGR03217"/>
    </source>
</evidence>
<dbReference type="PANTHER" id="PTHR10277:SF9">
    <property type="entry name" value="2-ISOPROPYLMALATE SYNTHASE 1, CHLOROPLASTIC-RELATED"/>
    <property type="match status" value="1"/>
</dbReference>
<dbReference type="GO" id="GO:0003852">
    <property type="term" value="F:2-isopropylmalate synthase activity"/>
    <property type="evidence" value="ECO:0007669"/>
    <property type="project" value="TreeGrafter"/>
</dbReference>
<dbReference type="Gene3D" id="1.10.8.60">
    <property type="match status" value="1"/>
</dbReference>
<dbReference type="EMBL" id="MFZG01000005">
    <property type="protein sequence ID" value="OGK17513.1"/>
    <property type="molecule type" value="Genomic_DNA"/>
</dbReference>
<organism evidence="8 9">
    <name type="scientific">Candidatus Roizmanbacteria bacterium RIFCSPHIGHO2_01_FULL_39_12c</name>
    <dbReference type="NCBI Taxonomy" id="1802031"/>
    <lineage>
        <taxon>Bacteria</taxon>
        <taxon>Candidatus Roizmaniibacteriota</taxon>
    </lineage>
</organism>
<dbReference type="InterPro" id="IPR017629">
    <property type="entry name" value="4OH_2_O-val_aldolase"/>
</dbReference>
<dbReference type="Proteomes" id="UP000177208">
    <property type="component" value="Unassembled WGS sequence"/>
</dbReference>
<keyword evidence="4" id="KW-0464">Manganese</keyword>
<dbReference type="GO" id="GO:0009098">
    <property type="term" value="P:L-leucine biosynthetic process"/>
    <property type="evidence" value="ECO:0007669"/>
    <property type="project" value="TreeGrafter"/>
</dbReference>
<comment type="similarity">
    <text evidence="1">Belongs to the 4-hydroxy-2-oxovalerate aldolase family.</text>
</comment>
<dbReference type="GO" id="GO:0046872">
    <property type="term" value="F:metal ion binding"/>
    <property type="evidence" value="ECO:0007669"/>
    <property type="project" value="UniProtKB-KW"/>
</dbReference>
<keyword evidence="5" id="KW-0456">Lyase</keyword>
<dbReference type="SUPFAM" id="SSF51569">
    <property type="entry name" value="Aldolase"/>
    <property type="match status" value="1"/>
</dbReference>